<dbReference type="AlphaFoldDB" id="A0A1G6HHI0"/>
<sequence>MVIYVGNIPYNFKEDDLKQVFSDYPSVVSAKLVIDKQTRRSKGYGFVEMGDDSEAALAIEKLNDSLVSGRNIKVNNAHKNEPTVKE</sequence>
<dbReference type="PANTHER" id="PTHR48025:SF1">
    <property type="entry name" value="RRM DOMAIN-CONTAINING PROTEIN"/>
    <property type="match status" value="1"/>
</dbReference>
<accession>A0A1G6HHI0</accession>
<dbReference type="PROSITE" id="PS50102">
    <property type="entry name" value="RRM"/>
    <property type="match status" value="1"/>
</dbReference>
<evidence type="ECO:0000313" key="4">
    <source>
        <dbReference type="Proteomes" id="UP000199452"/>
    </source>
</evidence>
<reference evidence="3 4" key="1">
    <citation type="submission" date="2016-09" db="EMBL/GenBank/DDBJ databases">
        <authorList>
            <person name="Capua I."/>
            <person name="De Benedictis P."/>
            <person name="Joannis T."/>
            <person name="Lombin L.H."/>
            <person name="Cattoli G."/>
        </authorList>
    </citation>
    <scope>NUCLEOTIDE SEQUENCE [LARGE SCALE GENOMIC DNA]</scope>
    <source>
        <strain evidence="3 4">A7P-90m</strain>
    </source>
</reference>
<dbReference type="STRING" id="1640674.SAMN05216323_101072"/>
<dbReference type="Pfam" id="PF00076">
    <property type="entry name" value="RRM_1"/>
    <property type="match status" value="1"/>
</dbReference>
<dbReference type="GO" id="GO:0003729">
    <property type="term" value="F:mRNA binding"/>
    <property type="evidence" value="ECO:0007669"/>
    <property type="project" value="TreeGrafter"/>
</dbReference>
<protein>
    <submittedName>
        <fullName evidence="3">RNA recognition motif. (A.k.a. RRM, RBD, or RNP domain)</fullName>
    </submittedName>
</protein>
<name>A0A1G6HHI0_9BACT</name>
<feature type="domain" description="RRM" evidence="2">
    <location>
        <begin position="1"/>
        <end position="79"/>
    </location>
</feature>
<organism evidence="3 4">
    <name type="scientific">Williamwhitmania taraxaci</name>
    <dbReference type="NCBI Taxonomy" id="1640674"/>
    <lineage>
        <taxon>Bacteria</taxon>
        <taxon>Pseudomonadati</taxon>
        <taxon>Bacteroidota</taxon>
        <taxon>Bacteroidia</taxon>
        <taxon>Bacteroidales</taxon>
        <taxon>Williamwhitmaniaceae</taxon>
        <taxon>Williamwhitmania</taxon>
    </lineage>
</organism>
<dbReference type="SMART" id="SM00360">
    <property type="entry name" value="RRM"/>
    <property type="match status" value="1"/>
</dbReference>
<dbReference type="InterPro" id="IPR035979">
    <property type="entry name" value="RBD_domain_sf"/>
</dbReference>
<evidence type="ECO:0000259" key="2">
    <source>
        <dbReference type="PROSITE" id="PS50102"/>
    </source>
</evidence>
<gene>
    <name evidence="3" type="ORF">SAMN05216323_101072</name>
</gene>
<evidence type="ECO:0000256" key="1">
    <source>
        <dbReference type="ARBA" id="ARBA00022884"/>
    </source>
</evidence>
<dbReference type="InterPro" id="IPR000504">
    <property type="entry name" value="RRM_dom"/>
</dbReference>
<dbReference type="InterPro" id="IPR012677">
    <property type="entry name" value="Nucleotide-bd_a/b_plait_sf"/>
</dbReference>
<dbReference type="Proteomes" id="UP000199452">
    <property type="component" value="Unassembled WGS sequence"/>
</dbReference>
<evidence type="ECO:0000313" key="3">
    <source>
        <dbReference type="EMBL" id="SDB93395.1"/>
    </source>
</evidence>
<dbReference type="Gene3D" id="3.30.70.330">
    <property type="match status" value="1"/>
</dbReference>
<proteinExistence type="predicted"/>
<keyword evidence="4" id="KW-1185">Reference proteome</keyword>
<keyword evidence="1" id="KW-0694">RNA-binding</keyword>
<dbReference type="OrthoDB" id="9798855at2"/>
<dbReference type="RefSeq" id="WP_092436237.1">
    <property type="nucleotide sequence ID" value="NZ_FMYP01000010.1"/>
</dbReference>
<dbReference type="SUPFAM" id="SSF54928">
    <property type="entry name" value="RNA-binding domain, RBD"/>
    <property type="match status" value="1"/>
</dbReference>
<dbReference type="InterPro" id="IPR050502">
    <property type="entry name" value="Euk_RNA-bind_prot"/>
</dbReference>
<dbReference type="EMBL" id="FMYP01000010">
    <property type="protein sequence ID" value="SDB93395.1"/>
    <property type="molecule type" value="Genomic_DNA"/>
</dbReference>
<dbReference type="PANTHER" id="PTHR48025">
    <property type="entry name" value="OS02G0815200 PROTEIN"/>
    <property type="match status" value="1"/>
</dbReference>